<dbReference type="EMBL" id="JAUOZS010000001">
    <property type="protein sequence ID" value="MDT8902375.1"/>
    <property type="molecule type" value="Genomic_DNA"/>
</dbReference>
<dbReference type="PANTHER" id="PTHR42110">
    <property type="entry name" value="L-ASPARAGINASE, PUTATIVE (AFU_ORTHOLOGUE AFUA_3G11890)-RELATED"/>
    <property type="match status" value="1"/>
</dbReference>
<reference evidence="1 2" key="1">
    <citation type="submission" date="2023-07" db="EMBL/GenBank/DDBJ databases">
        <title>The novel representative of Negativicutes class, Anaeroselena agilis gen. nov. sp. nov.</title>
        <authorList>
            <person name="Prokofeva M.I."/>
            <person name="Elcheninov A.G."/>
            <person name="Klyukina A."/>
            <person name="Kublanov I.V."/>
            <person name="Frolov E.N."/>
            <person name="Podosokorskaya O.A."/>
        </authorList>
    </citation>
    <scope>NUCLEOTIDE SEQUENCE [LARGE SCALE GENOMIC DNA]</scope>
    <source>
        <strain evidence="1 2">4137-cl</strain>
    </source>
</reference>
<dbReference type="Pfam" id="PF06089">
    <property type="entry name" value="Asparaginase_II"/>
    <property type="match status" value="1"/>
</dbReference>
<gene>
    <name evidence="1" type="ORF">Q4T40_14085</name>
</gene>
<dbReference type="PANTHER" id="PTHR42110:SF1">
    <property type="entry name" value="L-ASPARAGINASE, PUTATIVE (AFU_ORTHOLOGUE AFUA_3G11890)-RELATED"/>
    <property type="match status" value="1"/>
</dbReference>
<sequence>MPKVHFKRGGFIESSHQIEAVAVDRAGRPILATTRPHYRTFWRSGAKPFQILPFLARGGMEKFNLTERELSVMVSSHSGDEFHLQLVRSILGKMGLSPENLACGVSEPLDAAIARQLYKDGRPYSALHNDCSGKHAAMLGLALLTGAPLAGYTSPDHPVQRLMRSAVALSAGLAESEMDEGVDGCGVPTFCLPLRNMALAYARLSAPTEEDWQDRRADVARIRDAMRHNPDCVGGRGRFETVLMETTGGRLIAKLGAEASFCIGCCPTGQGLVFKVIDGGRRALEHFGIYILKRLDWITAEEQTALLKHFPPEIRNDHQQPVGSAEIEWDA</sequence>
<name>A0ABU3P014_9FIRM</name>
<dbReference type="Proteomes" id="UP001254848">
    <property type="component" value="Unassembled WGS sequence"/>
</dbReference>
<evidence type="ECO:0000313" key="1">
    <source>
        <dbReference type="EMBL" id="MDT8902375.1"/>
    </source>
</evidence>
<proteinExistence type="predicted"/>
<organism evidence="1 2">
    <name type="scientific">Anaeroselena agilis</name>
    <dbReference type="NCBI Taxonomy" id="3063788"/>
    <lineage>
        <taxon>Bacteria</taxon>
        <taxon>Bacillati</taxon>
        <taxon>Bacillota</taxon>
        <taxon>Negativicutes</taxon>
        <taxon>Acetonemataceae</taxon>
        <taxon>Anaeroselena</taxon>
    </lineage>
</organism>
<evidence type="ECO:0000313" key="2">
    <source>
        <dbReference type="Proteomes" id="UP001254848"/>
    </source>
</evidence>
<comment type="caution">
    <text evidence="1">The sequence shown here is derived from an EMBL/GenBank/DDBJ whole genome shotgun (WGS) entry which is preliminary data.</text>
</comment>
<keyword evidence="2" id="KW-1185">Reference proteome</keyword>
<dbReference type="InterPro" id="IPR010349">
    <property type="entry name" value="Asparaginase_II"/>
</dbReference>
<dbReference type="RefSeq" id="WP_413780858.1">
    <property type="nucleotide sequence ID" value="NZ_JAUOZS010000001.1"/>
</dbReference>
<protein>
    <submittedName>
        <fullName evidence="1">Asparaginase</fullName>
    </submittedName>
</protein>
<accession>A0ABU3P014</accession>